<proteinExistence type="predicted"/>
<dbReference type="Proteomes" id="UP000030708">
    <property type="component" value="Unassembled WGS sequence"/>
</dbReference>
<keyword evidence="1" id="KW-0812">Transmembrane</keyword>
<sequence>MIHMCIRRNFLYLTKNNNKKKEQHIFNIYIYIIHIYMGLCEIITSFYYSMENTELITYLKVGGIYPTSFIHK</sequence>
<dbReference type="EMBL" id="KI926536">
    <property type="protein sequence ID" value="ETW34135.1"/>
    <property type="molecule type" value="Genomic_DNA"/>
</dbReference>
<dbReference type="AlphaFoldDB" id="A0A024W0T4"/>
<evidence type="ECO:0000256" key="1">
    <source>
        <dbReference type="SAM" id="Phobius"/>
    </source>
</evidence>
<evidence type="ECO:0000313" key="2">
    <source>
        <dbReference type="EMBL" id="ETW34135.1"/>
    </source>
</evidence>
<keyword evidence="1" id="KW-1133">Transmembrane helix</keyword>
<reference evidence="2 3" key="1">
    <citation type="submission" date="2013-02" db="EMBL/GenBank/DDBJ databases">
        <title>The Genome Annotation of Plasmodium falciparum Tanzania (2000708).</title>
        <authorList>
            <consortium name="The Broad Institute Genome Sequencing Platform"/>
            <consortium name="The Broad Institute Genome Sequencing Center for Infectious Disease"/>
            <person name="Neafsey D."/>
            <person name="Hoffman S."/>
            <person name="Volkman S."/>
            <person name="Rosenthal P."/>
            <person name="Walker B."/>
            <person name="Young S.K."/>
            <person name="Zeng Q."/>
            <person name="Gargeya S."/>
            <person name="Fitzgerald M."/>
            <person name="Haas B."/>
            <person name="Abouelleil A."/>
            <person name="Allen A.W."/>
            <person name="Alvarado L."/>
            <person name="Arachchi H.M."/>
            <person name="Berlin A.M."/>
            <person name="Chapman S.B."/>
            <person name="Gainer-Dewar J."/>
            <person name="Goldberg J."/>
            <person name="Griggs A."/>
            <person name="Gujja S."/>
            <person name="Hansen M."/>
            <person name="Howarth C."/>
            <person name="Imamovic A."/>
            <person name="Ireland A."/>
            <person name="Larimer J."/>
            <person name="McCowan C."/>
            <person name="Murphy C."/>
            <person name="Pearson M."/>
            <person name="Poon T.W."/>
            <person name="Priest M."/>
            <person name="Roberts A."/>
            <person name="Saif S."/>
            <person name="Shea T."/>
            <person name="Sisk P."/>
            <person name="Sykes S."/>
            <person name="Wortman J."/>
            <person name="Nusbaum C."/>
            <person name="Birren B."/>
        </authorList>
    </citation>
    <scope>NUCLEOTIDE SEQUENCE [LARGE SCALE GENOMIC DNA]</scope>
    <source>
        <strain evidence="3">Tanzania (2000708)</strain>
    </source>
</reference>
<reference evidence="2 3" key="2">
    <citation type="submission" date="2013-02" db="EMBL/GenBank/DDBJ databases">
        <title>The Genome Sequence of Plasmodium falciparum Tanzania (2000708).</title>
        <authorList>
            <consortium name="The Broad Institute Genome Sequencing Platform"/>
            <consortium name="The Broad Institute Genome Sequencing Center for Infectious Disease"/>
            <person name="Neafsey D."/>
            <person name="Cheeseman I."/>
            <person name="Volkman S."/>
            <person name="Adams J."/>
            <person name="Walker B."/>
            <person name="Young S.K."/>
            <person name="Zeng Q."/>
            <person name="Gargeya S."/>
            <person name="Fitzgerald M."/>
            <person name="Haas B."/>
            <person name="Abouelleil A."/>
            <person name="Alvarado L."/>
            <person name="Arachchi H.M."/>
            <person name="Berlin A.M."/>
            <person name="Chapman S.B."/>
            <person name="Dewar J."/>
            <person name="Goldberg J."/>
            <person name="Griggs A."/>
            <person name="Gujja S."/>
            <person name="Hansen M."/>
            <person name="Howarth C."/>
            <person name="Imamovic A."/>
            <person name="Larimer J."/>
            <person name="McCowan C."/>
            <person name="Murphy C."/>
            <person name="Neiman D."/>
            <person name="Pearson M."/>
            <person name="Priest M."/>
            <person name="Roberts A."/>
            <person name="Saif S."/>
            <person name="Shea T."/>
            <person name="Sisk P."/>
            <person name="Sykes S."/>
            <person name="Wortman J."/>
            <person name="Nusbaum C."/>
            <person name="Birren B."/>
        </authorList>
    </citation>
    <scope>NUCLEOTIDE SEQUENCE [LARGE SCALE GENOMIC DNA]</scope>
    <source>
        <strain evidence="3">Tanzania (2000708)</strain>
    </source>
</reference>
<evidence type="ECO:0000313" key="3">
    <source>
        <dbReference type="Proteomes" id="UP000030708"/>
    </source>
</evidence>
<organism evidence="2 3">
    <name type="scientific">Plasmodium falciparum Tanzania</name>
    <name type="common">2000708</name>
    <dbReference type="NCBI Taxonomy" id="1036725"/>
    <lineage>
        <taxon>Eukaryota</taxon>
        <taxon>Sar</taxon>
        <taxon>Alveolata</taxon>
        <taxon>Apicomplexa</taxon>
        <taxon>Aconoidasida</taxon>
        <taxon>Haemosporida</taxon>
        <taxon>Plasmodiidae</taxon>
        <taxon>Plasmodium</taxon>
        <taxon>Plasmodium (Laverania)</taxon>
    </lineage>
</organism>
<keyword evidence="1" id="KW-0472">Membrane</keyword>
<accession>A0A024W0T4</accession>
<feature type="transmembrane region" description="Helical" evidence="1">
    <location>
        <begin position="28"/>
        <end position="48"/>
    </location>
</feature>
<name>A0A024W0T4_PLAFA</name>
<protein>
    <submittedName>
        <fullName evidence="2">Uncharacterized protein</fullName>
    </submittedName>
</protein>
<gene>
    <name evidence="2" type="ORF">PFTANZ_05178</name>
</gene>